<keyword evidence="2" id="KW-1185">Reference proteome</keyword>
<dbReference type="VEuPathDB" id="VectorBase:AALB014615"/>
<dbReference type="AlphaFoldDB" id="A0A182FYB9"/>
<sequence>MRSACGCDPLFHPHPLLSPAPEPSMTWNP</sequence>
<evidence type="ECO:0000313" key="2">
    <source>
        <dbReference type="Proteomes" id="UP000069272"/>
    </source>
</evidence>
<accession>A0A182FYB9</accession>
<protein>
    <submittedName>
        <fullName evidence="1">Uncharacterized protein</fullName>
    </submittedName>
</protein>
<proteinExistence type="predicted"/>
<reference evidence="1 2" key="1">
    <citation type="journal article" date="2017" name="G3 (Bethesda)">
        <title>The Physical Genome Mapping of Anopheles albimanus Corrected Scaffold Misassemblies and Identified Interarm Rearrangements in Genus Anopheles.</title>
        <authorList>
            <person name="Artemov G.N."/>
            <person name="Peery A.N."/>
            <person name="Jiang X."/>
            <person name="Tu Z."/>
            <person name="Stegniy V.N."/>
            <person name="Sharakhova M.V."/>
            <person name="Sharakhov I.V."/>
        </authorList>
    </citation>
    <scope>NUCLEOTIDE SEQUENCE [LARGE SCALE GENOMIC DNA]</scope>
    <source>
        <strain evidence="1 2">ALBI9_A</strain>
    </source>
</reference>
<organism evidence="1 2">
    <name type="scientific">Anopheles albimanus</name>
    <name type="common">New world malaria mosquito</name>
    <dbReference type="NCBI Taxonomy" id="7167"/>
    <lineage>
        <taxon>Eukaryota</taxon>
        <taxon>Metazoa</taxon>
        <taxon>Ecdysozoa</taxon>
        <taxon>Arthropoda</taxon>
        <taxon>Hexapoda</taxon>
        <taxon>Insecta</taxon>
        <taxon>Pterygota</taxon>
        <taxon>Neoptera</taxon>
        <taxon>Endopterygota</taxon>
        <taxon>Diptera</taxon>
        <taxon>Nematocera</taxon>
        <taxon>Culicoidea</taxon>
        <taxon>Culicidae</taxon>
        <taxon>Anophelinae</taxon>
        <taxon>Anopheles</taxon>
    </lineage>
</organism>
<evidence type="ECO:0000313" key="1">
    <source>
        <dbReference type="EnsemblMetazoa" id="AALB014615-PA"/>
    </source>
</evidence>
<reference evidence="1" key="2">
    <citation type="submission" date="2022-08" db="UniProtKB">
        <authorList>
            <consortium name="EnsemblMetazoa"/>
        </authorList>
    </citation>
    <scope>IDENTIFICATION</scope>
    <source>
        <strain evidence="1">STECLA/ALBI9_A</strain>
    </source>
</reference>
<name>A0A182FYB9_ANOAL</name>
<dbReference type="Proteomes" id="UP000069272">
    <property type="component" value="Chromosome X"/>
</dbReference>
<dbReference type="EnsemblMetazoa" id="AALB014615-RA">
    <property type="protein sequence ID" value="AALB014615-PA"/>
    <property type="gene ID" value="AALB014615"/>
</dbReference>